<name>A0A9W7XSQ8_9FUNG</name>
<proteinExistence type="predicted"/>
<sequence length="270" mass="30576">MHRGISTDELPDTNRYLAYLLHIGELANGADNKLRIPNGRLRRMWEHVRLQTTFGDADQIGLYAERLKLVDSLNCGDASVLRYELELAVTELLHDDSGYSEGTMLEAACRYITSILTLPCYLATSRSNIEYDYSFFQELHSGRSSWWITLLPFGRYTQRLVVLFEFARIAPEVTSDEAAALLARQALQTITDNEHARPFSHCDNRLDVGVAIGQSKVVINQRYWKRVDNGCPVTCSSMPIEQWEQNPDSAGSTGWHDGLGWTITNTIDDQ</sequence>
<comment type="caution">
    <text evidence="1">The sequence shown here is derived from an EMBL/GenBank/DDBJ whole genome shotgun (WGS) entry which is preliminary data.</text>
</comment>
<dbReference type="OrthoDB" id="5584915at2759"/>
<reference evidence="1" key="1">
    <citation type="submission" date="2022-07" db="EMBL/GenBank/DDBJ databases">
        <title>Phylogenomic reconstructions and comparative analyses of Kickxellomycotina fungi.</title>
        <authorList>
            <person name="Reynolds N.K."/>
            <person name="Stajich J.E."/>
            <person name="Barry K."/>
            <person name="Grigoriev I.V."/>
            <person name="Crous P."/>
            <person name="Smith M.E."/>
        </authorList>
    </citation>
    <scope>NUCLEOTIDE SEQUENCE</scope>
    <source>
        <strain evidence="1">BCRC 34381</strain>
    </source>
</reference>
<evidence type="ECO:0000313" key="2">
    <source>
        <dbReference type="Proteomes" id="UP001143981"/>
    </source>
</evidence>
<protein>
    <submittedName>
        <fullName evidence="1">Uncharacterized protein</fullName>
    </submittedName>
</protein>
<dbReference type="Proteomes" id="UP001143981">
    <property type="component" value="Unassembled WGS sequence"/>
</dbReference>
<gene>
    <name evidence="1" type="ORF">LPJ61_006691</name>
</gene>
<accession>A0A9W7XSQ8</accession>
<dbReference type="EMBL" id="JANBOI010003561">
    <property type="protein sequence ID" value="KAJ1718325.1"/>
    <property type="molecule type" value="Genomic_DNA"/>
</dbReference>
<organism evidence="1 2">
    <name type="scientific">Coemansia biformis</name>
    <dbReference type="NCBI Taxonomy" id="1286918"/>
    <lineage>
        <taxon>Eukaryota</taxon>
        <taxon>Fungi</taxon>
        <taxon>Fungi incertae sedis</taxon>
        <taxon>Zoopagomycota</taxon>
        <taxon>Kickxellomycotina</taxon>
        <taxon>Kickxellomycetes</taxon>
        <taxon>Kickxellales</taxon>
        <taxon>Kickxellaceae</taxon>
        <taxon>Coemansia</taxon>
    </lineage>
</organism>
<evidence type="ECO:0000313" key="1">
    <source>
        <dbReference type="EMBL" id="KAJ1718325.1"/>
    </source>
</evidence>
<keyword evidence="2" id="KW-1185">Reference proteome</keyword>
<dbReference type="AlphaFoldDB" id="A0A9W7XSQ8"/>